<dbReference type="PANTHER" id="PTHR34821">
    <property type="entry name" value="INNER MEMBRANE PROTEIN YDCZ"/>
    <property type="match status" value="1"/>
</dbReference>
<dbReference type="RefSeq" id="WP_160795011.1">
    <property type="nucleotide sequence ID" value="NZ_WSSB01000003.1"/>
</dbReference>
<protein>
    <submittedName>
        <fullName evidence="2">EamA-like transporter family protein</fullName>
    </submittedName>
</protein>
<dbReference type="Proteomes" id="UP000467214">
    <property type="component" value="Unassembled WGS sequence"/>
</dbReference>
<gene>
    <name evidence="2" type="ORF">GQF02_03930</name>
</gene>
<sequence length="146" mass="15839">MNALFVFLIVMAGMGLSFEAGLLGPLGEQVGHLWATLSIFGVGAALLWLIRFFTPQTTLQGWQSVPKWQLTGGFLGPIYVVALTLSTPVLGVAMTMICVLLGQITKSFAIDYFGWFGMPRRATRPLRVVALGCIVLALLFTYLGAR</sequence>
<dbReference type="AlphaFoldDB" id="A0A845BIL8"/>
<dbReference type="GO" id="GO:0005886">
    <property type="term" value="C:plasma membrane"/>
    <property type="evidence" value="ECO:0007669"/>
    <property type="project" value="TreeGrafter"/>
</dbReference>
<dbReference type="PANTHER" id="PTHR34821:SF2">
    <property type="entry name" value="INNER MEMBRANE PROTEIN YDCZ"/>
    <property type="match status" value="1"/>
</dbReference>
<keyword evidence="1" id="KW-0472">Membrane</keyword>
<dbReference type="EMBL" id="WSSB01000003">
    <property type="protein sequence ID" value="MXR36125.1"/>
    <property type="molecule type" value="Genomic_DNA"/>
</dbReference>
<dbReference type="InterPro" id="IPR006750">
    <property type="entry name" value="YdcZ"/>
</dbReference>
<evidence type="ECO:0000313" key="2">
    <source>
        <dbReference type="EMBL" id="MXR36125.1"/>
    </source>
</evidence>
<dbReference type="Pfam" id="PF04657">
    <property type="entry name" value="DMT_YdcZ"/>
    <property type="match status" value="1"/>
</dbReference>
<keyword evidence="1" id="KW-1133">Transmembrane helix</keyword>
<feature type="transmembrane region" description="Helical" evidence="1">
    <location>
        <begin position="74"/>
        <end position="105"/>
    </location>
</feature>
<proteinExistence type="predicted"/>
<evidence type="ECO:0000256" key="1">
    <source>
        <dbReference type="SAM" id="Phobius"/>
    </source>
</evidence>
<feature type="transmembrane region" description="Helical" evidence="1">
    <location>
        <begin position="125"/>
        <end position="145"/>
    </location>
</feature>
<comment type="caution">
    <text evidence="2">The sequence shown here is derived from an EMBL/GenBank/DDBJ whole genome shotgun (WGS) entry which is preliminary data.</text>
</comment>
<reference evidence="2 3" key="1">
    <citation type="submission" date="2019-12" db="EMBL/GenBank/DDBJ databases">
        <title>Neisseriaceae gen. nov. sp. Genome sequencing and assembly.</title>
        <authorList>
            <person name="Liu Z."/>
            <person name="Li A."/>
        </authorList>
    </citation>
    <scope>NUCLEOTIDE SEQUENCE [LARGE SCALE GENOMIC DNA]</scope>
    <source>
        <strain evidence="2 3">B2N2-7</strain>
    </source>
</reference>
<keyword evidence="1" id="KW-0812">Transmembrane</keyword>
<organism evidence="2 3">
    <name type="scientific">Craterilacuibacter sinensis</name>
    <dbReference type="NCBI Taxonomy" id="2686017"/>
    <lineage>
        <taxon>Bacteria</taxon>
        <taxon>Pseudomonadati</taxon>
        <taxon>Pseudomonadota</taxon>
        <taxon>Betaproteobacteria</taxon>
        <taxon>Neisseriales</taxon>
        <taxon>Neisseriaceae</taxon>
        <taxon>Craterilacuibacter</taxon>
    </lineage>
</organism>
<feature type="transmembrane region" description="Helical" evidence="1">
    <location>
        <begin position="33"/>
        <end position="53"/>
    </location>
</feature>
<name>A0A845BIL8_9NEIS</name>
<accession>A0A845BIL8</accession>
<evidence type="ECO:0000313" key="3">
    <source>
        <dbReference type="Proteomes" id="UP000467214"/>
    </source>
</evidence>
<keyword evidence="3" id="KW-1185">Reference proteome</keyword>